<comment type="caution">
    <text evidence="2">The sequence shown here is derived from an EMBL/GenBank/DDBJ whole genome shotgun (WGS) entry which is preliminary data.</text>
</comment>
<proteinExistence type="predicted"/>
<evidence type="ECO:0000313" key="3">
    <source>
        <dbReference type="Proteomes" id="UP001286313"/>
    </source>
</evidence>
<sequence>MLMMGEIVSVAVTYAERERGGAKRRCRRIRKEEKNTGAKGETYWLHTEKKERRMGETVRAEEEGREGQKESRREEGCGRSAYLYEKEEGRRDRWKGMMERRGTEVKRRGNTEGQVSIHHT</sequence>
<keyword evidence="3" id="KW-1185">Reference proteome</keyword>
<feature type="compositionally biased region" description="Basic and acidic residues" evidence="1">
    <location>
        <begin position="50"/>
        <end position="77"/>
    </location>
</feature>
<dbReference type="AlphaFoldDB" id="A0AAE1BJ26"/>
<name>A0AAE1BJ26_PETCI</name>
<organism evidence="2 3">
    <name type="scientific">Petrolisthes cinctipes</name>
    <name type="common">Flat porcelain crab</name>
    <dbReference type="NCBI Taxonomy" id="88211"/>
    <lineage>
        <taxon>Eukaryota</taxon>
        <taxon>Metazoa</taxon>
        <taxon>Ecdysozoa</taxon>
        <taxon>Arthropoda</taxon>
        <taxon>Crustacea</taxon>
        <taxon>Multicrustacea</taxon>
        <taxon>Malacostraca</taxon>
        <taxon>Eumalacostraca</taxon>
        <taxon>Eucarida</taxon>
        <taxon>Decapoda</taxon>
        <taxon>Pleocyemata</taxon>
        <taxon>Anomura</taxon>
        <taxon>Galatheoidea</taxon>
        <taxon>Porcellanidae</taxon>
        <taxon>Petrolisthes</taxon>
    </lineage>
</organism>
<feature type="region of interest" description="Disordered" evidence="1">
    <location>
        <begin position="50"/>
        <end position="120"/>
    </location>
</feature>
<gene>
    <name evidence="2" type="ORF">Pcinc_041975</name>
</gene>
<dbReference type="EMBL" id="JAWQEG010007928">
    <property type="protein sequence ID" value="KAK3851373.1"/>
    <property type="molecule type" value="Genomic_DNA"/>
</dbReference>
<evidence type="ECO:0000256" key="1">
    <source>
        <dbReference type="SAM" id="MobiDB-lite"/>
    </source>
</evidence>
<accession>A0AAE1BJ26</accession>
<evidence type="ECO:0000313" key="2">
    <source>
        <dbReference type="EMBL" id="KAK3851373.1"/>
    </source>
</evidence>
<reference evidence="2" key="1">
    <citation type="submission" date="2023-10" db="EMBL/GenBank/DDBJ databases">
        <title>Genome assemblies of two species of porcelain crab, Petrolisthes cinctipes and Petrolisthes manimaculis (Anomura: Porcellanidae).</title>
        <authorList>
            <person name="Angst P."/>
        </authorList>
    </citation>
    <scope>NUCLEOTIDE SEQUENCE</scope>
    <source>
        <strain evidence="2">PB745_01</strain>
        <tissue evidence="2">Gill</tissue>
    </source>
</reference>
<dbReference type="Proteomes" id="UP001286313">
    <property type="component" value="Unassembled WGS sequence"/>
</dbReference>
<feature type="compositionally biased region" description="Basic and acidic residues" evidence="1">
    <location>
        <begin position="84"/>
        <end position="110"/>
    </location>
</feature>
<protein>
    <submittedName>
        <fullName evidence="2">Uncharacterized protein</fullName>
    </submittedName>
</protein>